<feature type="binding site" evidence="8">
    <location>
        <begin position="148"/>
        <end position="152"/>
    </location>
    <ligand>
        <name>substrate</name>
    </ligand>
</feature>
<organism evidence="10 11">
    <name type="scientific">Sinobaca qinghaiensis</name>
    <dbReference type="NCBI Taxonomy" id="342944"/>
    <lineage>
        <taxon>Bacteria</taxon>
        <taxon>Bacillati</taxon>
        <taxon>Bacillota</taxon>
        <taxon>Bacilli</taxon>
        <taxon>Bacillales</taxon>
        <taxon>Sporolactobacillaceae</taxon>
        <taxon>Sinobaca</taxon>
    </lineage>
</organism>
<dbReference type="PRINTS" id="PR00789">
    <property type="entry name" value="OSIALOPTASE"/>
</dbReference>
<evidence type="ECO:0000256" key="3">
    <source>
        <dbReference type="ARBA" id="ARBA00022694"/>
    </source>
</evidence>
<dbReference type="InterPro" id="IPR017860">
    <property type="entry name" value="Peptidase_M22_CS"/>
</dbReference>
<feature type="binding site" evidence="8">
    <location>
        <position position="198"/>
    </location>
    <ligand>
        <name>substrate</name>
    </ligand>
</feature>
<evidence type="ECO:0000259" key="9">
    <source>
        <dbReference type="Pfam" id="PF00814"/>
    </source>
</evidence>
<evidence type="ECO:0000256" key="2">
    <source>
        <dbReference type="ARBA" id="ARBA00022679"/>
    </source>
</evidence>
<comment type="function">
    <text evidence="8">Required for the formation of a threonylcarbamoyl group on adenosine at position 37 (t(6)A37) in tRNAs that read codons beginning with adenine. Is involved in the transfer of the threonylcarbamoyl moiety of threonylcarbamoyl-AMP (TC-AMP) to the N6 group of A37, together with TsaE and TsaB. TsaD likely plays a direct catalytic role in this reaction.</text>
</comment>
<accession>A0A419V0D1</accession>
<evidence type="ECO:0000256" key="6">
    <source>
        <dbReference type="ARBA" id="ARBA00023315"/>
    </source>
</evidence>
<dbReference type="FunFam" id="3.30.420.40:FF:000040">
    <property type="entry name" value="tRNA N6-adenosine threonylcarbamoyltransferase"/>
    <property type="match status" value="1"/>
</dbReference>
<dbReference type="AlphaFoldDB" id="A0A419V0D1"/>
<keyword evidence="2 8" id="KW-0808">Transferase</keyword>
<feature type="binding site" evidence="8">
    <location>
        <position position="194"/>
    </location>
    <ligand>
        <name>substrate</name>
    </ligand>
</feature>
<dbReference type="CDD" id="cd24133">
    <property type="entry name" value="ASKHA_NBD_TsaD_bac"/>
    <property type="match status" value="1"/>
</dbReference>
<dbReference type="GO" id="GO:0002949">
    <property type="term" value="P:tRNA threonylcarbamoyladenosine modification"/>
    <property type="evidence" value="ECO:0007669"/>
    <property type="project" value="UniProtKB-UniRule"/>
</dbReference>
<dbReference type="FunFam" id="3.30.420.40:FF:000012">
    <property type="entry name" value="tRNA N6-adenosine threonylcarbamoyltransferase"/>
    <property type="match status" value="1"/>
</dbReference>
<dbReference type="Pfam" id="PF00814">
    <property type="entry name" value="TsaD"/>
    <property type="match status" value="1"/>
</dbReference>
<dbReference type="NCBIfam" id="TIGR00329">
    <property type="entry name" value="gcp_kae1"/>
    <property type="match status" value="1"/>
</dbReference>
<keyword evidence="6 8" id="KW-0012">Acyltransferase</keyword>
<dbReference type="GO" id="GO:0005506">
    <property type="term" value="F:iron ion binding"/>
    <property type="evidence" value="ECO:0007669"/>
    <property type="project" value="UniProtKB-UniRule"/>
</dbReference>
<dbReference type="InterPro" id="IPR022450">
    <property type="entry name" value="TsaD"/>
</dbReference>
<sequence length="347" mass="36644">MGEPEGAVLAMIKEDVIILAIETSCDETAASVVKNGSEIISSVVASQMDSHKRFGGVVPEIASRHHTEIITQVMEQAMLEAELPFSKLTAIAVTEGPGLVGALLVGISAAKAVAFAHGLPLIPVHHIAGHIQAAELVKPILYPAMALVVSGGHTELVYMKEPGHMEVIGETRDDAAGEAYDKVARTLGLPYPGGPHLERLAATGEPTVKLPIAWLEPGSYDFSFSGLKSSVINTKHNAEQRGEPFKAEDVAASFQHSVVEVLVEKTKRAALAYDVQQVIAAGGVAANRGLRAALKDAFIGTGIDWTIPPIELCTDNAAMIGAAAYIEWNKQNLADWDLNGKPGLALT</sequence>
<keyword evidence="3 8" id="KW-0819">tRNA processing</keyword>
<proteinExistence type="inferred from homology"/>
<comment type="cofactor">
    <cofactor evidence="8">
        <name>Fe(2+)</name>
        <dbReference type="ChEBI" id="CHEBI:29033"/>
    </cofactor>
    <text evidence="8">Binds 1 Fe(2+) ion per subunit.</text>
</comment>
<dbReference type="EMBL" id="RAPK01000010">
    <property type="protein sequence ID" value="RKD71426.1"/>
    <property type="molecule type" value="Genomic_DNA"/>
</dbReference>
<dbReference type="PANTHER" id="PTHR11735">
    <property type="entry name" value="TRNA N6-ADENOSINE THREONYLCARBAMOYLTRANSFERASE"/>
    <property type="match status" value="1"/>
</dbReference>
<evidence type="ECO:0000256" key="7">
    <source>
        <dbReference type="ARBA" id="ARBA00048117"/>
    </source>
</evidence>
<dbReference type="InterPro" id="IPR017861">
    <property type="entry name" value="KAE1/TsaD"/>
</dbReference>
<reference evidence="10 11" key="1">
    <citation type="submission" date="2018-09" db="EMBL/GenBank/DDBJ databases">
        <title>Genomic Encyclopedia of Archaeal and Bacterial Type Strains, Phase II (KMG-II): from individual species to whole genera.</title>
        <authorList>
            <person name="Goeker M."/>
        </authorList>
    </citation>
    <scope>NUCLEOTIDE SEQUENCE [LARGE SCALE GENOMIC DNA]</scope>
    <source>
        <strain evidence="10 11">DSM 17008</strain>
    </source>
</reference>
<keyword evidence="1 8" id="KW-0963">Cytoplasm</keyword>
<evidence type="ECO:0000256" key="4">
    <source>
        <dbReference type="ARBA" id="ARBA00022723"/>
    </source>
</evidence>
<dbReference type="SUPFAM" id="SSF53067">
    <property type="entry name" value="Actin-like ATPase domain"/>
    <property type="match status" value="2"/>
</dbReference>
<comment type="catalytic activity">
    <reaction evidence="7 8">
        <text>L-threonylcarbamoyladenylate + adenosine(37) in tRNA = N(6)-L-threonylcarbamoyladenosine(37) in tRNA + AMP + H(+)</text>
        <dbReference type="Rhea" id="RHEA:37059"/>
        <dbReference type="Rhea" id="RHEA-COMP:10162"/>
        <dbReference type="Rhea" id="RHEA-COMP:10163"/>
        <dbReference type="ChEBI" id="CHEBI:15378"/>
        <dbReference type="ChEBI" id="CHEBI:73682"/>
        <dbReference type="ChEBI" id="CHEBI:74411"/>
        <dbReference type="ChEBI" id="CHEBI:74418"/>
        <dbReference type="ChEBI" id="CHEBI:456215"/>
        <dbReference type="EC" id="2.3.1.234"/>
    </reaction>
</comment>
<comment type="similarity">
    <text evidence="8">Belongs to the KAE1 / TsaD family.</text>
</comment>
<comment type="caution">
    <text evidence="10">The sequence shown here is derived from an EMBL/GenBank/DDBJ whole genome shotgun (WGS) entry which is preliminary data.</text>
</comment>
<dbReference type="PROSITE" id="PS01016">
    <property type="entry name" value="GLYCOPROTEASE"/>
    <property type="match status" value="1"/>
</dbReference>
<dbReference type="GO" id="GO:0005737">
    <property type="term" value="C:cytoplasm"/>
    <property type="evidence" value="ECO:0007669"/>
    <property type="project" value="UniProtKB-SubCell"/>
</dbReference>
<evidence type="ECO:0000313" key="11">
    <source>
        <dbReference type="Proteomes" id="UP000285120"/>
    </source>
</evidence>
<dbReference type="Gene3D" id="3.30.420.40">
    <property type="match status" value="2"/>
</dbReference>
<name>A0A419V0D1_9BACL</name>
<feature type="binding site" evidence="8">
    <location>
        <position position="126"/>
    </location>
    <ligand>
        <name>Fe cation</name>
        <dbReference type="ChEBI" id="CHEBI:24875"/>
    </ligand>
</feature>
<keyword evidence="5 8" id="KW-0408">Iron</keyword>
<feature type="domain" description="Gcp-like" evidence="9">
    <location>
        <begin position="38"/>
        <end position="321"/>
    </location>
</feature>
<dbReference type="NCBIfam" id="TIGR03723">
    <property type="entry name" value="T6A_TsaD_YgjD"/>
    <property type="match status" value="1"/>
</dbReference>
<feature type="binding site" evidence="8">
    <location>
        <position position="130"/>
    </location>
    <ligand>
        <name>Fe cation</name>
        <dbReference type="ChEBI" id="CHEBI:24875"/>
    </ligand>
</feature>
<evidence type="ECO:0000256" key="8">
    <source>
        <dbReference type="HAMAP-Rule" id="MF_01445"/>
    </source>
</evidence>
<feature type="binding site" evidence="8">
    <location>
        <position position="287"/>
    </location>
    <ligand>
        <name>substrate</name>
    </ligand>
</feature>
<dbReference type="InterPro" id="IPR000905">
    <property type="entry name" value="Gcp-like_dom"/>
</dbReference>
<dbReference type="GO" id="GO:0061711">
    <property type="term" value="F:tRNA N(6)-L-threonylcarbamoyladenine synthase activity"/>
    <property type="evidence" value="ECO:0007669"/>
    <property type="project" value="UniProtKB-EC"/>
</dbReference>
<gene>
    <name evidence="8" type="primary">tsaD</name>
    <name evidence="10" type="ORF">ATL39_2823</name>
</gene>
<dbReference type="EC" id="2.3.1.234" evidence="8"/>
<dbReference type="PANTHER" id="PTHR11735:SF6">
    <property type="entry name" value="TRNA N6-ADENOSINE THREONYLCARBAMOYLTRANSFERASE, MITOCHONDRIAL"/>
    <property type="match status" value="1"/>
</dbReference>
<evidence type="ECO:0000313" key="10">
    <source>
        <dbReference type="EMBL" id="RKD71426.1"/>
    </source>
</evidence>
<dbReference type="HAMAP" id="MF_01445">
    <property type="entry name" value="TsaD"/>
    <property type="match status" value="1"/>
</dbReference>
<feature type="binding site" evidence="8">
    <location>
        <position position="181"/>
    </location>
    <ligand>
        <name>substrate</name>
    </ligand>
</feature>
<evidence type="ECO:0000256" key="5">
    <source>
        <dbReference type="ARBA" id="ARBA00023004"/>
    </source>
</evidence>
<comment type="subcellular location">
    <subcellularLocation>
        <location evidence="8">Cytoplasm</location>
    </subcellularLocation>
</comment>
<feature type="binding site" evidence="8">
    <location>
        <position position="315"/>
    </location>
    <ligand>
        <name>Fe cation</name>
        <dbReference type="ChEBI" id="CHEBI:24875"/>
    </ligand>
</feature>
<protein>
    <recommendedName>
        <fullName evidence="8">tRNA N6-adenosine threonylcarbamoyltransferase</fullName>
        <ecNumber evidence="8">2.3.1.234</ecNumber>
    </recommendedName>
    <alternativeName>
        <fullName evidence="8">N6-L-threonylcarbamoyladenine synthase</fullName>
        <shortName evidence="8">t(6)A synthase</shortName>
    </alternativeName>
    <alternativeName>
        <fullName evidence="8">t(6)A37 threonylcarbamoyladenosine biosynthesis protein TsaD</fullName>
    </alternativeName>
    <alternativeName>
        <fullName evidence="8">tRNA threonylcarbamoyladenosine biosynthesis protein TsaD</fullName>
    </alternativeName>
</protein>
<dbReference type="Proteomes" id="UP000285120">
    <property type="component" value="Unassembled WGS sequence"/>
</dbReference>
<dbReference type="InterPro" id="IPR043129">
    <property type="entry name" value="ATPase_NBD"/>
</dbReference>
<keyword evidence="11" id="KW-1185">Reference proteome</keyword>
<evidence type="ECO:0000256" key="1">
    <source>
        <dbReference type="ARBA" id="ARBA00022490"/>
    </source>
</evidence>
<keyword evidence="4 8" id="KW-0479">Metal-binding</keyword>